<accession>A0A2T8HIH2</accession>
<dbReference type="Proteomes" id="UP000245627">
    <property type="component" value="Unassembled WGS sequence"/>
</dbReference>
<proteinExistence type="inferred from homology"/>
<dbReference type="SUPFAM" id="SSF81296">
    <property type="entry name" value="E set domains"/>
    <property type="match status" value="1"/>
</dbReference>
<dbReference type="InterPro" id="IPR006047">
    <property type="entry name" value="GH13_cat_dom"/>
</dbReference>
<dbReference type="GO" id="GO:0004135">
    <property type="term" value="F:amylo-alpha-1,6-glucosidase activity"/>
    <property type="evidence" value="ECO:0007669"/>
    <property type="project" value="InterPro"/>
</dbReference>
<dbReference type="InterPro" id="IPR017853">
    <property type="entry name" value="GH"/>
</dbReference>
<dbReference type="SUPFAM" id="SSF51011">
    <property type="entry name" value="Glycosyl hydrolase domain"/>
    <property type="match status" value="1"/>
</dbReference>
<evidence type="ECO:0000259" key="5">
    <source>
        <dbReference type="SMART" id="SM00642"/>
    </source>
</evidence>
<evidence type="ECO:0000313" key="6">
    <source>
        <dbReference type="EMBL" id="PVH25122.1"/>
    </source>
</evidence>
<organism evidence="6 7">
    <name type="scientific">Sphingobacterium corticibacter</name>
    <dbReference type="NCBI Taxonomy" id="2171749"/>
    <lineage>
        <taxon>Bacteria</taxon>
        <taxon>Pseudomonadati</taxon>
        <taxon>Bacteroidota</taxon>
        <taxon>Sphingobacteriia</taxon>
        <taxon>Sphingobacteriales</taxon>
        <taxon>Sphingobacteriaceae</taxon>
        <taxon>Sphingobacterium</taxon>
    </lineage>
</organism>
<gene>
    <name evidence="6" type="primary">glgX</name>
    <name evidence="6" type="ORF">DC487_09330</name>
</gene>
<reference evidence="6 7" key="1">
    <citation type="submission" date="2018-04" db="EMBL/GenBank/DDBJ databases">
        <title>Sphingobacterium cortibacter sp. nov.</title>
        <authorList>
            <person name="Li Y."/>
        </authorList>
    </citation>
    <scope>NUCLEOTIDE SEQUENCE [LARGE SCALE GENOMIC DNA]</scope>
    <source>
        <strain evidence="6 7">2c-3</strain>
    </source>
</reference>
<name>A0A2T8HIH2_9SPHI</name>
<keyword evidence="7" id="KW-1185">Reference proteome</keyword>
<keyword evidence="2" id="KW-0378">Hydrolase</keyword>
<dbReference type="Gene3D" id="2.60.40.10">
    <property type="entry name" value="Immunoglobulins"/>
    <property type="match status" value="1"/>
</dbReference>
<dbReference type="AlphaFoldDB" id="A0A2T8HIH2"/>
<feature type="domain" description="Glycosyl hydrolase family 13 catalytic" evidence="5">
    <location>
        <begin position="166"/>
        <end position="573"/>
    </location>
</feature>
<dbReference type="Pfam" id="PF21331">
    <property type="entry name" value="Isoamylase_C"/>
    <property type="match status" value="1"/>
</dbReference>
<dbReference type="InterPro" id="IPR013783">
    <property type="entry name" value="Ig-like_fold"/>
</dbReference>
<dbReference type="Pfam" id="PF00128">
    <property type="entry name" value="Alpha-amylase"/>
    <property type="match status" value="1"/>
</dbReference>
<dbReference type="GO" id="GO:0005980">
    <property type="term" value="P:glycogen catabolic process"/>
    <property type="evidence" value="ECO:0007669"/>
    <property type="project" value="InterPro"/>
</dbReference>
<dbReference type="Gene3D" id="3.20.20.80">
    <property type="entry name" value="Glycosidases"/>
    <property type="match status" value="1"/>
</dbReference>
<dbReference type="EMBL" id="QDKG01000003">
    <property type="protein sequence ID" value="PVH25122.1"/>
    <property type="molecule type" value="Genomic_DNA"/>
</dbReference>
<evidence type="ECO:0000256" key="2">
    <source>
        <dbReference type="ARBA" id="ARBA00022801"/>
    </source>
</evidence>
<dbReference type="InterPro" id="IPR013780">
    <property type="entry name" value="Glyco_hydro_b"/>
</dbReference>
<protein>
    <submittedName>
        <fullName evidence="6">Glycogen debranching enzyme GlgX</fullName>
    </submittedName>
</protein>
<dbReference type="CDD" id="cd11326">
    <property type="entry name" value="AmyAc_Glg_debranch"/>
    <property type="match status" value="1"/>
</dbReference>
<feature type="region of interest" description="Disordered" evidence="4">
    <location>
        <begin position="471"/>
        <end position="497"/>
    </location>
</feature>
<dbReference type="CDD" id="cd02856">
    <property type="entry name" value="E_set_GDE_Isoamylase_N"/>
    <property type="match status" value="1"/>
</dbReference>
<dbReference type="OrthoDB" id="9761875at2"/>
<dbReference type="InterPro" id="IPR004193">
    <property type="entry name" value="Glyco_hydro_13_N"/>
</dbReference>
<dbReference type="NCBIfam" id="TIGR02100">
    <property type="entry name" value="glgX_debranch"/>
    <property type="match status" value="1"/>
</dbReference>
<dbReference type="Gene3D" id="2.60.40.1180">
    <property type="entry name" value="Golgi alpha-mannosidase II"/>
    <property type="match status" value="1"/>
</dbReference>
<sequence>METKVLTGSPYPLGATYNGEGVNFSIYAENAEGVELCLFNKTDDPTESVKIRFKERTHQVWHAFIPGIQPGQLYGYRVHGPFDPASGHRFNAHKLLIDPYAKAIAGTLEWDDSLFGYEVGHEKEDLSFSKLDSAPYIPKCVVVDESFDWEGVKSPKIPMHKSIIYETHVKGFTQMHPDIPEEIRGTYLAMAHPATIEYLKNLGVTAIELMPIHHFITDRHLKDQGLTNYWGYNTIGFFAPDVRYAANGIQGEQVREFKEMVKALHQAGIEVILDVVYNHTGEGNQMGPTLSFRGIDNAAYYRLTEDPRYYMDYTGTGNTLNAMMPNVLRLIMDSLRYWIQEMHVDGFRFDLASTLARELHEVNKLSSFFDVIHQDPIISQVKLIAEPWDIGEGGYQVGKFPAGWAEWNGKYRDCMRDYWIGADSMLGEFAERFMGSSDLYQDDYRRPTASINFITAHDGFTLHDLVSYNEKHNDANGENNQDGESHNRSWNCGAEGPTEDNEINALRSKQMRNMLTTMLLSQGVPMIVAGDEFARTQDGNNNAYCQDNEISWLDWANRDESLQNFTAQLIAFRKAHPSFCRRKWFQGMPIKGIGLEDIAWFLPEGDEMSDEHWQNDFARSLAVFLNGNGIRSLNDDGEKITDDHFYILFNAYHEAINYKLPSDKYGKEWTKVINTEYDTIDEHDTFYPGDEVTVQGRSIIVLKANSNL</sequence>
<evidence type="ECO:0000256" key="3">
    <source>
        <dbReference type="ARBA" id="ARBA00023295"/>
    </source>
</evidence>
<dbReference type="RefSeq" id="WP_116775711.1">
    <property type="nucleotide sequence ID" value="NZ_QDKG01000003.1"/>
</dbReference>
<evidence type="ECO:0000256" key="1">
    <source>
        <dbReference type="ARBA" id="ARBA00008061"/>
    </source>
</evidence>
<evidence type="ECO:0000313" key="7">
    <source>
        <dbReference type="Proteomes" id="UP000245627"/>
    </source>
</evidence>
<keyword evidence="3" id="KW-0326">Glycosidase</keyword>
<dbReference type="PANTHER" id="PTHR43002">
    <property type="entry name" value="GLYCOGEN DEBRANCHING ENZYME"/>
    <property type="match status" value="1"/>
</dbReference>
<dbReference type="InterPro" id="IPR011837">
    <property type="entry name" value="Glycogen_debranch_GlgX"/>
</dbReference>
<evidence type="ECO:0000256" key="4">
    <source>
        <dbReference type="SAM" id="MobiDB-lite"/>
    </source>
</evidence>
<dbReference type="InterPro" id="IPR044505">
    <property type="entry name" value="GlgX_Isoamylase_N_E_set"/>
</dbReference>
<comment type="similarity">
    <text evidence="1">Belongs to the glycosyl hydrolase 13 family.</text>
</comment>
<dbReference type="InterPro" id="IPR014756">
    <property type="entry name" value="Ig_E-set"/>
</dbReference>
<comment type="caution">
    <text evidence="6">The sequence shown here is derived from an EMBL/GenBank/DDBJ whole genome shotgun (WGS) entry which is preliminary data.</text>
</comment>
<dbReference type="Pfam" id="PF02922">
    <property type="entry name" value="CBM_48"/>
    <property type="match status" value="1"/>
</dbReference>
<dbReference type="SMART" id="SM00642">
    <property type="entry name" value="Aamy"/>
    <property type="match status" value="1"/>
</dbReference>
<dbReference type="InterPro" id="IPR048644">
    <property type="entry name" value="Isoamylase_C"/>
</dbReference>
<dbReference type="SUPFAM" id="SSF51445">
    <property type="entry name" value="(Trans)glycosidases"/>
    <property type="match status" value="1"/>
</dbReference>